<dbReference type="RefSeq" id="WP_364459818.1">
    <property type="nucleotide sequence ID" value="NZ_JBFARM010000013.1"/>
</dbReference>
<gene>
    <name evidence="1" type="ORF">AB0K40_36940</name>
</gene>
<organism evidence="1 2">
    <name type="scientific">Nonomuraea bangladeshensis</name>
    <dbReference type="NCBI Taxonomy" id="404385"/>
    <lineage>
        <taxon>Bacteria</taxon>
        <taxon>Bacillati</taxon>
        <taxon>Actinomycetota</taxon>
        <taxon>Actinomycetes</taxon>
        <taxon>Streptosporangiales</taxon>
        <taxon>Streptosporangiaceae</taxon>
        <taxon>Nonomuraea</taxon>
    </lineage>
</organism>
<accession>A0ABV3HF20</accession>
<sequence length="148" mass="15858">MSLRTLRELAAGGEAYSVGWTVNGLGSVTYVARGELVATFEPADLAGIAPTSGRDWLTGLPMSEERWRRHWFGAALAVGEELSGARVDGSWLRRGHLCVQLHPLPPRPVTPADLLDADMRAVADRDPRIGAIAADPTPAQLPEIILVA</sequence>
<proteinExistence type="predicted"/>
<evidence type="ECO:0008006" key="3">
    <source>
        <dbReference type="Google" id="ProtNLM"/>
    </source>
</evidence>
<protein>
    <recommendedName>
        <fullName evidence="3">GNAT family N-acetyltransferase</fullName>
    </recommendedName>
</protein>
<dbReference type="EMBL" id="JBFARM010000013">
    <property type="protein sequence ID" value="MEV4291127.1"/>
    <property type="molecule type" value="Genomic_DNA"/>
</dbReference>
<name>A0ABV3HF20_9ACTN</name>
<dbReference type="Proteomes" id="UP001552427">
    <property type="component" value="Unassembled WGS sequence"/>
</dbReference>
<keyword evidence="2" id="KW-1185">Reference proteome</keyword>
<comment type="caution">
    <text evidence="1">The sequence shown here is derived from an EMBL/GenBank/DDBJ whole genome shotgun (WGS) entry which is preliminary data.</text>
</comment>
<evidence type="ECO:0000313" key="1">
    <source>
        <dbReference type="EMBL" id="MEV4291127.1"/>
    </source>
</evidence>
<reference evidence="1 2" key="1">
    <citation type="submission" date="2024-06" db="EMBL/GenBank/DDBJ databases">
        <title>The Natural Products Discovery Center: Release of the First 8490 Sequenced Strains for Exploring Actinobacteria Biosynthetic Diversity.</title>
        <authorList>
            <person name="Kalkreuter E."/>
            <person name="Kautsar S.A."/>
            <person name="Yang D."/>
            <person name="Bader C.D."/>
            <person name="Teijaro C.N."/>
            <person name="Fluegel L."/>
            <person name="Davis C.M."/>
            <person name="Simpson J.R."/>
            <person name="Lauterbach L."/>
            <person name="Steele A.D."/>
            <person name="Gui C."/>
            <person name="Meng S."/>
            <person name="Li G."/>
            <person name="Viehrig K."/>
            <person name="Ye F."/>
            <person name="Su P."/>
            <person name="Kiefer A.F."/>
            <person name="Nichols A."/>
            <person name="Cepeda A.J."/>
            <person name="Yan W."/>
            <person name="Fan B."/>
            <person name="Jiang Y."/>
            <person name="Adhikari A."/>
            <person name="Zheng C.-J."/>
            <person name="Schuster L."/>
            <person name="Cowan T.M."/>
            <person name="Smanski M.J."/>
            <person name="Chevrette M.G."/>
            <person name="De Carvalho L.P.S."/>
            <person name="Shen B."/>
        </authorList>
    </citation>
    <scope>NUCLEOTIDE SEQUENCE [LARGE SCALE GENOMIC DNA]</scope>
    <source>
        <strain evidence="1 2">NPDC049574</strain>
    </source>
</reference>
<evidence type="ECO:0000313" key="2">
    <source>
        <dbReference type="Proteomes" id="UP001552427"/>
    </source>
</evidence>